<comment type="caution">
    <text evidence="2">The sequence shown here is derived from an EMBL/GenBank/DDBJ whole genome shotgun (WGS) entry which is preliminary data.</text>
</comment>
<dbReference type="InterPro" id="IPR048300">
    <property type="entry name" value="TACO1_YebC-like_2nd/3rd_dom"/>
</dbReference>
<feature type="domain" description="TACO1/YebC-like second and third" evidence="1">
    <location>
        <begin position="2"/>
        <end position="99"/>
    </location>
</feature>
<gene>
    <name evidence="2" type="primary">yebC_6</name>
    <name evidence="2" type="ORF">SDC9_184392</name>
</gene>
<reference evidence="2" key="1">
    <citation type="submission" date="2019-08" db="EMBL/GenBank/DDBJ databases">
        <authorList>
            <person name="Kucharzyk K."/>
            <person name="Murdoch R.W."/>
            <person name="Higgins S."/>
            <person name="Loffler F."/>
        </authorList>
    </citation>
    <scope>NUCLEOTIDE SEQUENCE</scope>
</reference>
<protein>
    <submittedName>
        <fullName evidence="2">Putative transcriptional regulatory protein YebC</fullName>
    </submittedName>
</protein>
<dbReference type="EMBL" id="VSSQ01091264">
    <property type="protein sequence ID" value="MPN36880.1"/>
    <property type="molecule type" value="Genomic_DNA"/>
</dbReference>
<sequence length="112" mass="12666">MFTFPKKGNDFEKIFELAVEGGADDVTQDDEEIEVQAPVESFKTLIDRFRTANIIPDEAGLRMIPNQEMELSVADTMQVVRTIENLEDMDDVQNVYSNLKISDEAMAAMESE</sequence>
<dbReference type="Gene3D" id="3.30.70.980">
    <property type="match status" value="1"/>
</dbReference>
<dbReference type="GO" id="GO:0005829">
    <property type="term" value="C:cytosol"/>
    <property type="evidence" value="ECO:0007669"/>
    <property type="project" value="TreeGrafter"/>
</dbReference>
<dbReference type="AlphaFoldDB" id="A0A645HDS8"/>
<accession>A0A645HDS8</accession>
<dbReference type="InterPro" id="IPR026564">
    <property type="entry name" value="Transcrip_reg_TACO1-like_dom3"/>
</dbReference>
<dbReference type="InterPro" id="IPR029072">
    <property type="entry name" value="YebC-like"/>
</dbReference>
<proteinExistence type="predicted"/>
<dbReference type="PANTHER" id="PTHR12532:SF6">
    <property type="entry name" value="TRANSCRIPTIONAL REGULATORY PROTEIN YEBC-RELATED"/>
    <property type="match status" value="1"/>
</dbReference>
<evidence type="ECO:0000259" key="1">
    <source>
        <dbReference type="Pfam" id="PF01709"/>
    </source>
</evidence>
<evidence type="ECO:0000313" key="2">
    <source>
        <dbReference type="EMBL" id="MPN36880.1"/>
    </source>
</evidence>
<dbReference type="InterPro" id="IPR002876">
    <property type="entry name" value="Transcrip_reg_TACO1-like"/>
</dbReference>
<dbReference type="PANTHER" id="PTHR12532">
    <property type="entry name" value="TRANSLATIONAL ACTIVATOR OF CYTOCHROME C OXIDASE 1"/>
    <property type="match status" value="1"/>
</dbReference>
<dbReference type="Pfam" id="PF01709">
    <property type="entry name" value="Transcrip_reg"/>
    <property type="match status" value="1"/>
</dbReference>
<name>A0A645HDS8_9ZZZZ</name>
<organism evidence="2">
    <name type="scientific">bioreactor metagenome</name>
    <dbReference type="NCBI Taxonomy" id="1076179"/>
    <lineage>
        <taxon>unclassified sequences</taxon>
        <taxon>metagenomes</taxon>
        <taxon>ecological metagenomes</taxon>
    </lineage>
</organism>
<dbReference type="SUPFAM" id="SSF75625">
    <property type="entry name" value="YebC-like"/>
    <property type="match status" value="1"/>
</dbReference>